<evidence type="ECO:0000256" key="1">
    <source>
        <dbReference type="SAM" id="MobiDB-lite"/>
    </source>
</evidence>
<keyword evidence="4" id="KW-1185">Reference proteome</keyword>
<dbReference type="EMBL" id="KB008000">
    <property type="protein sequence ID" value="ELR16379.1"/>
    <property type="molecule type" value="Genomic_DNA"/>
</dbReference>
<sequence>MVNSGYTLQTLRLDPTIGLSPVMASDGSGLTIGYHVTATVLGDTFTRANVLVQLWHGGVGVTGRLIGTVLVPRVNGSTTETKRSEVSIFWETRNPALFGKQELHAVILHSGFSTEAANVISHVSHTVSVACYGRVDQCGVCGGNNGTCAGCDGVALSGKAVDACGVCGGNGSTCCIPKPTQAQWHYVRIDNTNNGNNGSSIAPSDSSSWSSMVTRARVGDLVVWENLLNCEVKIVSGAYDYKNAPALELSRFNQHGHAAEPSDLLDDEAVEAFLKEYASMMQIKDFVERPTSSAAVAPPATDSTSAYLRRRSTAGDHQSQQNQQITDLFPGWRSQQAQDLGVGEEFVMGGVCCAQEVEADYDSTTIMAEDDDGEPADRLHEAGVRRSLRVSVVAALVEAQLRLDRLTTLANSTGVFLHPVEEVMSQRTAKARFEKKEISPAVRCLCRRSSSDCSDLTCVNRPSPDAGFLLPGLYRFAPIMAQLDGPSAVLAPGAASMPHRFFSPGLYVWHDSNNPAVHGVVLVTPPDLVVDECGVCGGDGTSCRDCQGTLFGPAQVDVCGVCADRTAPGYAPNPAIDCAGVCNGSAMIDECDMCSGGTTGRVSNAQMDCSGTCHGTSVFDCAGTCNGNAVRDCAGICNGDTRIDCFGVCGGPARMVIFQGQPPTCMRPYGQRDQATTGEQEQEQETEEEEEEDEKKAVSCVEDGAVADCKGVCNGPARLNPCGLCVAPADYDRGEGYWVDCAGTCRGTAHIGDCGVCVGGRSGLSPNAHKDCQGTCFGNATRDQCGVCFVEGDGHVANSGKDCTGMCGGKAVVDECGQCVLGTTGREFNTAKDCAGQCFGGRLPTDPACVCEREKLDKCFVCGGDNSQCAGCDGVPNSGAVHDLCGVCGGDNTTCCFLPFAQATVLIRDFGTVLLPVGALDAGETLLVTNLHDNNGYTFRLVRPVDSASSSRKLKIVAQYPRLLPGNSLRVVVTEPGEYVLQSAESSAVSVRFSVRFNRKIRDSCDRCVYADADADADADVNNDNNRAAYDHCCEVMEAKDDVHTWFETTHFHAAADPAVVTRVAPRTGAYRSAPTRHLLRLLEPQVVEWRAEGQRLAVGDVVVIENRDLLDHVISITGPQPMPDVVLDRGTVAVSGPVLTPGTYRVVSQNNLINTTFTVEFAFACTVHAHEELQPAGRHNAVVMGLLAGSFTLVALLAAVMLYVRVWRRKEATTGL</sequence>
<dbReference type="RefSeq" id="XP_004338392.1">
    <property type="nucleotide sequence ID" value="XM_004338344.1"/>
</dbReference>
<feature type="region of interest" description="Disordered" evidence="1">
    <location>
        <begin position="669"/>
        <end position="696"/>
    </location>
</feature>
<keyword evidence="2" id="KW-1133">Transmembrane helix</keyword>
<keyword evidence="2" id="KW-0472">Membrane</keyword>
<accession>L8GT49</accession>
<feature type="region of interest" description="Disordered" evidence="1">
    <location>
        <begin position="293"/>
        <end position="322"/>
    </location>
</feature>
<evidence type="ECO:0000313" key="3">
    <source>
        <dbReference type="EMBL" id="ELR16379.1"/>
    </source>
</evidence>
<proteinExistence type="predicted"/>
<dbReference type="Proteomes" id="UP000011083">
    <property type="component" value="Unassembled WGS sequence"/>
</dbReference>
<reference evidence="3 4" key="1">
    <citation type="journal article" date="2013" name="Genome Biol.">
        <title>Genome of Acanthamoeba castellanii highlights extensive lateral gene transfer and early evolution of tyrosine kinase signaling.</title>
        <authorList>
            <person name="Clarke M."/>
            <person name="Lohan A.J."/>
            <person name="Liu B."/>
            <person name="Lagkouvardos I."/>
            <person name="Roy S."/>
            <person name="Zafar N."/>
            <person name="Bertelli C."/>
            <person name="Schilde C."/>
            <person name="Kianianmomeni A."/>
            <person name="Burglin T.R."/>
            <person name="Frech C."/>
            <person name="Turcotte B."/>
            <person name="Kopec K.O."/>
            <person name="Synnott J.M."/>
            <person name="Choo C."/>
            <person name="Paponov I."/>
            <person name="Finkler A."/>
            <person name="Soon Heng Tan C."/>
            <person name="Hutchins A.P."/>
            <person name="Weinmeier T."/>
            <person name="Rattei T."/>
            <person name="Chu J.S."/>
            <person name="Gimenez G."/>
            <person name="Irimia M."/>
            <person name="Rigden D.J."/>
            <person name="Fitzpatrick D.A."/>
            <person name="Lorenzo-Morales J."/>
            <person name="Bateman A."/>
            <person name="Chiu C.H."/>
            <person name="Tang P."/>
            <person name="Hegemann P."/>
            <person name="Fromm H."/>
            <person name="Raoult D."/>
            <person name="Greub G."/>
            <person name="Miranda-Saavedra D."/>
            <person name="Chen N."/>
            <person name="Nash P."/>
            <person name="Ginger M.L."/>
            <person name="Horn M."/>
            <person name="Schaap P."/>
            <person name="Caler L."/>
            <person name="Loftus B."/>
        </authorList>
    </citation>
    <scope>NUCLEOTIDE SEQUENCE [LARGE SCALE GENOMIC DNA]</scope>
    <source>
        <strain evidence="3 4">Neff</strain>
    </source>
</reference>
<feature type="compositionally biased region" description="Acidic residues" evidence="1">
    <location>
        <begin position="680"/>
        <end position="693"/>
    </location>
</feature>
<dbReference type="VEuPathDB" id="AmoebaDB:ACA1_047290"/>
<evidence type="ECO:0000313" key="4">
    <source>
        <dbReference type="Proteomes" id="UP000011083"/>
    </source>
</evidence>
<dbReference type="AlphaFoldDB" id="L8GT49"/>
<dbReference type="OrthoDB" id="10068766at2759"/>
<dbReference type="GeneID" id="14917076"/>
<dbReference type="KEGG" id="acan:ACA1_047290"/>
<gene>
    <name evidence="3" type="ORF">ACA1_047290</name>
</gene>
<name>L8GT49_ACACF</name>
<feature type="compositionally biased region" description="Low complexity" evidence="1">
    <location>
        <begin position="293"/>
        <end position="306"/>
    </location>
</feature>
<keyword evidence="2" id="KW-0812">Transmembrane</keyword>
<feature type="transmembrane region" description="Helical" evidence="2">
    <location>
        <begin position="1182"/>
        <end position="1205"/>
    </location>
</feature>
<evidence type="ECO:0000256" key="2">
    <source>
        <dbReference type="SAM" id="Phobius"/>
    </source>
</evidence>
<organism evidence="3 4">
    <name type="scientific">Acanthamoeba castellanii (strain ATCC 30010 / Neff)</name>
    <dbReference type="NCBI Taxonomy" id="1257118"/>
    <lineage>
        <taxon>Eukaryota</taxon>
        <taxon>Amoebozoa</taxon>
        <taxon>Discosea</taxon>
        <taxon>Longamoebia</taxon>
        <taxon>Centramoebida</taxon>
        <taxon>Acanthamoebidae</taxon>
        <taxon>Acanthamoeba</taxon>
    </lineage>
</organism>
<protein>
    <submittedName>
        <fullName evidence="3">Uncharacterized protein</fullName>
    </submittedName>
</protein>